<dbReference type="PANTHER" id="PTHR30576">
    <property type="entry name" value="COLANIC BIOSYNTHESIS UDP-GLUCOSE LIPID CARRIER TRANSFERASE"/>
    <property type="match status" value="1"/>
</dbReference>
<comment type="caution">
    <text evidence="4">The sequence shown here is derived from an EMBL/GenBank/DDBJ whole genome shotgun (WGS) entry which is preliminary data.</text>
</comment>
<proteinExistence type="inferred from homology"/>
<dbReference type="Pfam" id="PF02397">
    <property type="entry name" value="Bac_transf"/>
    <property type="match status" value="1"/>
</dbReference>
<dbReference type="PANTHER" id="PTHR30576:SF10">
    <property type="entry name" value="SLL5057 PROTEIN"/>
    <property type="match status" value="1"/>
</dbReference>
<evidence type="ECO:0000259" key="3">
    <source>
        <dbReference type="Pfam" id="PF02397"/>
    </source>
</evidence>
<feature type="domain" description="Bacterial sugar transferase" evidence="3">
    <location>
        <begin position="11"/>
        <end position="198"/>
    </location>
</feature>
<organism evidence="4 5">
    <name type="scientific">Weissella confusa</name>
    <name type="common">Lactobacillus confusus</name>
    <dbReference type="NCBI Taxonomy" id="1583"/>
    <lineage>
        <taxon>Bacteria</taxon>
        <taxon>Bacillati</taxon>
        <taxon>Bacillota</taxon>
        <taxon>Bacilli</taxon>
        <taxon>Lactobacillales</taxon>
        <taxon>Lactobacillaceae</taxon>
        <taxon>Weissella</taxon>
    </lineage>
</organism>
<evidence type="ECO:0000313" key="4">
    <source>
        <dbReference type="EMBL" id="NBA11176.1"/>
    </source>
</evidence>
<gene>
    <name evidence="4" type="ORF">GTU77_02985</name>
</gene>
<keyword evidence="4" id="KW-0808">Transferase</keyword>
<reference evidence="4" key="1">
    <citation type="submission" date="2020-01" db="EMBL/GenBank/DDBJ databases">
        <title>First Reported Case and Whole Genome of Weissella confusa in an Equid.</title>
        <authorList>
            <person name="Little S.V."/>
            <person name="Lawhon S.D."/>
        </authorList>
    </citation>
    <scope>NUCLEOTIDE SEQUENCE</scope>
    <source>
        <strain evidence="4">718955</strain>
    </source>
</reference>
<comment type="similarity">
    <text evidence="1">Belongs to the bacterial sugar transferase family.</text>
</comment>
<feature type="transmembrane region" description="Helical" evidence="2">
    <location>
        <begin position="12"/>
        <end position="35"/>
    </location>
</feature>
<keyword evidence="2" id="KW-0472">Membrane</keyword>
<protein>
    <submittedName>
        <fullName evidence="4">Sugar transferase</fullName>
    </submittedName>
</protein>
<dbReference type="AlphaFoldDB" id="A0AAJ3DAB4"/>
<keyword evidence="2" id="KW-1133">Transmembrane helix</keyword>
<evidence type="ECO:0000256" key="2">
    <source>
        <dbReference type="SAM" id="Phobius"/>
    </source>
</evidence>
<dbReference type="EMBL" id="JAAAMQ010000004">
    <property type="protein sequence ID" value="NBA11176.1"/>
    <property type="molecule type" value="Genomic_DNA"/>
</dbReference>
<dbReference type="Proteomes" id="UP000719917">
    <property type="component" value="Unassembled WGS sequence"/>
</dbReference>
<evidence type="ECO:0000313" key="5">
    <source>
        <dbReference type="Proteomes" id="UP000719917"/>
    </source>
</evidence>
<keyword evidence="2" id="KW-0812">Transmembrane</keyword>
<name>A0AAJ3DAB4_WEICO</name>
<accession>A0AAJ3DAB4</accession>
<dbReference type="RefSeq" id="WP_161690468.1">
    <property type="nucleotide sequence ID" value="NZ_JAAAMQ010000004.1"/>
</dbReference>
<dbReference type="InterPro" id="IPR003362">
    <property type="entry name" value="Bact_transf"/>
</dbReference>
<dbReference type="GO" id="GO:0016780">
    <property type="term" value="F:phosphotransferase activity, for other substituted phosphate groups"/>
    <property type="evidence" value="ECO:0007669"/>
    <property type="project" value="TreeGrafter"/>
</dbReference>
<evidence type="ECO:0000256" key="1">
    <source>
        <dbReference type="ARBA" id="ARBA00006464"/>
    </source>
</evidence>
<sequence>MNSKKIYYVFKRFLDVIGSMVALLIFLPLSLYIAFRIKLEDGGPIIYKQERVGEFGEKFLMLKFRSMIVGAHSLKADVADQSDVDGPIFKIKNDPRVTNVGKFIRAHSLDEIPQFVNVLRGEMSLIGPRPALPEEVAEYTGFELERLTVRPGLSGLWQVSGRSNLKYDQMIALDLKYVQEQSMLLDIKILFLTIIQMVDSKNSGAY</sequence>